<sequence length="173" mass="18950">MKMTSKEQLLVGLLGVLFVNLLEGANIVTATTPIVLPFNRTSFPAGFLFGTASASYQYEGAAKEGGRRPSIWDTFTHKYPGRIMDGGNGDVANDFYHRYKGDVAMMKEMGLDAFRLSIAWPRILPPPADVPSPQASQKGKIGIALPCHWMEPYSNTKADAEAAGRALDFMYGW</sequence>
<keyword evidence="6" id="KW-1185">Reference proteome</keyword>
<comment type="caution">
    <text evidence="5">The sequence shown here is derived from an EMBL/GenBank/DDBJ whole genome shotgun (WGS) entry which is preliminary data.</text>
</comment>
<dbReference type="GO" id="GO:0019762">
    <property type="term" value="P:glucosinolate catabolic process"/>
    <property type="evidence" value="ECO:0007669"/>
    <property type="project" value="TreeGrafter"/>
</dbReference>
<dbReference type="PANTHER" id="PTHR10353:SF318">
    <property type="entry name" value="BETA-GLUCOSIDASE 31-RELATED"/>
    <property type="match status" value="1"/>
</dbReference>
<keyword evidence="2 5" id="KW-0378">Hydrolase</keyword>
<accession>A0AAN8VGL8</accession>
<dbReference type="PROSITE" id="PS00653">
    <property type="entry name" value="GLYCOSYL_HYDROL_F1_2"/>
    <property type="match status" value="1"/>
</dbReference>
<dbReference type="GO" id="GO:0009651">
    <property type="term" value="P:response to salt stress"/>
    <property type="evidence" value="ECO:0007669"/>
    <property type="project" value="TreeGrafter"/>
</dbReference>
<feature type="signal peptide" evidence="4">
    <location>
        <begin position="1"/>
        <end position="24"/>
    </location>
</feature>
<evidence type="ECO:0000256" key="1">
    <source>
        <dbReference type="ARBA" id="ARBA00010838"/>
    </source>
</evidence>
<evidence type="ECO:0000313" key="6">
    <source>
        <dbReference type="Proteomes" id="UP001370490"/>
    </source>
</evidence>
<dbReference type="GO" id="GO:0005975">
    <property type="term" value="P:carbohydrate metabolic process"/>
    <property type="evidence" value="ECO:0007669"/>
    <property type="project" value="InterPro"/>
</dbReference>
<dbReference type="Proteomes" id="UP001370490">
    <property type="component" value="Unassembled WGS sequence"/>
</dbReference>
<feature type="chain" id="PRO_5042862801" evidence="4">
    <location>
        <begin position="25"/>
        <end position="173"/>
    </location>
</feature>
<reference evidence="5 6" key="1">
    <citation type="submission" date="2023-12" db="EMBL/GenBank/DDBJ databases">
        <title>A high-quality genome assembly for Dillenia turbinata (Dilleniales).</title>
        <authorList>
            <person name="Chanderbali A."/>
        </authorList>
    </citation>
    <scope>NUCLEOTIDE SEQUENCE [LARGE SCALE GENOMIC DNA]</scope>
    <source>
        <strain evidence="5">LSX21</strain>
        <tissue evidence="5">Leaf</tissue>
    </source>
</reference>
<dbReference type="EMBL" id="JBAMMX010000009">
    <property type="protein sequence ID" value="KAK6933710.1"/>
    <property type="molecule type" value="Genomic_DNA"/>
</dbReference>
<dbReference type="SUPFAM" id="SSF51445">
    <property type="entry name" value="(Trans)glycosidases"/>
    <property type="match status" value="1"/>
</dbReference>
<dbReference type="AlphaFoldDB" id="A0AAN8VGL8"/>
<dbReference type="InterPro" id="IPR001360">
    <property type="entry name" value="Glyco_hydro_1"/>
</dbReference>
<dbReference type="InterPro" id="IPR017853">
    <property type="entry name" value="GH"/>
</dbReference>
<dbReference type="PANTHER" id="PTHR10353">
    <property type="entry name" value="GLYCOSYL HYDROLASE"/>
    <property type="match status" value="1"/>
</dbReference>
<evidence type="ECO:0000256" key="4">
    <source>
        <dbReference type="SAM" id="SignalP"/>
    </source>
</evidence>
<dbReference type="GO" id="GO:0008422">
    <property type="term" value="F:beta-glucosidase activity"/>
    <property type="evidence" value="ECO:0007669"/>
    <property type="project" value="TreeGrafter"/>
</dbReference>
<evidence type="ECO:0000256" key="2">
    <source>
        <dbReference type="ARBA" id="ARBA00022801"/>
    </source>
</evidence>
<comment type="similarity">
    <text evidence="1 3">Belongs to the glycosyl hydrolase 1 family.</text>
</comment>
<evidence type="ECO:0000256" key="3">
    <source>
        <dbReference type="RuleBase" id="RU003690"/>
    </source>
</evidence>
<dbReference type="InterPro" id="IPR033132">
    <property type="entry name" value="GH_1_N_CS"/>
</dbReference>
<dbReference type="Pfam" id="PF00232">
    <property type="entry name" value="Glyco_hydro_1"/>
    <property type="match status" value="1"/>
</dbReference>
<organism evidence="5 6">
    <name type="scientific">Dillenia turbinata</name>
    <dbReference type="NCBI Taxonomy" id="194707"/>
    <lineage>
        <taxon>Eukaryota</taxon>
        <taxon>Viridiplantae</taxon>
        <taxon>Streptophyta</taxon>
        <taxon>Embryophyta</taxon>
        <taxon>Tracheophyta</taxon>
        <taxon>Spermatophyta</taxon>
        <taxon>Magnoliopsida</taxon>
        <taxon>eudicotyledons</taxon>
        <taxon>Gunneridae</taxon>
        <taxon>Pentapetalae</taxon>
        <taxon>Dilleniales</taxon>
        <taxon>Dilleniaceae</taxon>
        <taxon>Dillenia</taxon>
    </lineage>
</organism>
<dbReference type="Gene3D" id="3.20.20.80">
    <property type="entry name" value="Glycosidases"/>
    <property type="match status" value="2"/>
</dbReference>
<gene>
    <name evidence="5" type="ORF">RJ641_036604</name>
</gene>
<keyword evidence="4" id="KW-0732">Signal</keyword>
<name>A0AAN8VGL8_9MAGN</name>
<evidence type="ECO:0000313" key="5">
    <source>
        <dbReference type="EMBL" id="KAK6933710.1"/>
    </source>
</evidence>
<protein>
    <submittedName>
        <fullName evidence="5">Glycoside hydrolase family 1</fullName>
    </submittedName>
</protein>
<proteinExistence type="inferred from homology"/>